<dbReference type="InterPro" id="IPR056648">
    <property type="entry name" value="DUF7746"/>
</dbReference>
<dbReference type="Proteomes" id="UP001443914">
    <property type="component" value="Unassembled WGS sequence"/>
</dbReference>
<dbReference type="EMBL" id="JBDFQZ010000003">
    <property type="protein sequence ID" value="KAK9740739.1"/>
    <property type="molecule type" value="Genomic_DNA"/>
</dbReference>
<dbReference type="AlphaFoldDB" id="A0AAW1LYJ7"/>
<dbReference type="PROSITE" id="PS50175">
    <property type="entry name" value="ASP_PROT_RETROV"/>
    <property type="match status" value="1"/>
</dbReference>
<evidence type="ECO:0000259" key="9">
    <source>
        <dbReference type="PROSITE" id="PS50175"/>
    </source>
</evidence>
<dbReference type="GO" id="GO:0004190">
    <property type="term" value="F:aspartic-type endopeptidase activity"/>
    <property type="evidence" value="ECO:0007669"/>
    <property type="project" value="InterPro"/>
</dbReference>
<comment type="caution">
    <text evidence="10">The sequence shown here is derived from an EMBL/GenBank/DDBJ whole genome shotgun (WGS) entry which is preliminary data.</text>
</comment>
<dbReference type="PANTHER" id="PTHR33054">
    <property type="entry name" value="CCHC-TYPE DOMAIN-CONTAINING PROTEIN"/>
    <property type="match status" value="1"/>
</dbReference>
<dbReference type="GO" id="GO:0004519">
    <property type="term" value="F:endonuclease activity"/>
    <property type="evidence" value="ECO:0007669"/>
    <property type="project" value="UniProtKB-KW"/>
</dbReference>
<feature type="coiled-coil region" evidence="7">
    <location>
        <begin position="545"/>
        <end position="572"/>
    </location>
</feature>
<dbReference type="InterPro" id="IPR001995">
    <property type="entry name" value="Peptidase_A2_cat"/>
</dbReference>
<evidence type="ECO:0000256" key="7">
    <source>
        <dbReference type="SAM" id="Coils"/>
    </source>
</evidence>
<dbReference type="Pfam" id="PF17917">
    <property type="entry name" value="RT_RNaseH"/>
    <property type="match status" value="1"/>
</dbReference>
<feature type="region of interest" description="Disordered" evidence="8">
    <location>
        <begin position="447"/>
        <end position="470"/>
    </location>
</feature>
<dbReference type="PANTHER" id="PTHR33054:SF13">
    <property type="entry name" value="CCHC-TYPE DOMAIN-CONTAINING PROTEIN"/>
    <property type="match status" value="1"/>
</dbReference>
<keyword evidence="2" id="KW-0548">Nucleotidyltransferase</keyword>
<keyword evidence="3" id="KW-0540">Nuclease</keyword>
<dbReference type="InterPro" id="IPR043502">
    <property type="entry name" value="DNA/RNA_pol_sf"/>
</dbReference>
<dbReference type="InterPro" id="IPR018061">
    <property type="entry name" value="Retropepsins"/>
</dbReference>
<evidence type="ECO:0000256" key="5">
    <source>
        <dbReference type="ARBA" id="ARBA00022801"/>
    </source>
</evidence>
<keyword evidence="11" id="KW-1185">Reference proteome</keyword>
<dbReference type="InterPro" id="IPR041373">
    <property type="entry name" value="RT_RNaseH"/>
</dbReference>
<evidence type="ECO:0000256" key="3">
    <source>
        <dbReference type="ARBA" id="ARBA00022722"/>
    </source>
</evidence>
<keyword evidence="4" id="KW-0255">Endonuclease</keyword>
<evidence type="ECO:0000313" key="10">
    <source>
        <dbReference type="EMBL" id="KAK9740739.1"/>
    </source>
</evidence>
<evidence type="ECO:0000256" key="4">
    <source>
        <dbReference type="ARBA" id="ARBA00022759"/>
    </source>
</evidence>
<dbReference type="SUPFAM" id="SSF56672">
    <property type="entry name" value="DNA/RNA polymerases"/>
    <property type="match status" value="1"/>
</dbReference>
<feature type="domain" description="Peptidase A2" evidence="9">
    <location>
        <begin position="645"/>
        <end position="680"/>
    </location>
</feature>
<dbReference type="GO" id="GO:0006508">
    <property type="term" value="P:proteolysis"/>
    <property type="evidence" value="ECO:0007669"/>
    <property type="project" value="InterPro"/>
</dbReference>
<evidence type="ECO:0000256" key="2">
    <source>
        <dbReference type="ARBA" id="ARBA00022695"/>
    </source>
</evidence>
<gene>
    <name evidence="10" type="ORF">RND81_03G056900</name>
</gene>
<keyword evidence="7" id="KW-0175">Coiled coil</keyword>
<evidence type="ECO:0000256" key="8">
    <source>
        <dbReference type="SAM" id="MobiDB-lite"/>
    </source>
</evidence>
<dbReference type="Pfam" id="PF22909">
    <property type="entry name" value="Caulimovir_coat_dom"/>
    <property type="match status" value="1"/>
</dbReference>
<organism evidence="10 11">
    <name type="scientific">Saponaria officinalis</name>
    <name type="common">Common soapwort</name>
    <name type="synonym">Lychnis saponaria</name>
    <dbReference type="NCBI Taxonomy" id="3572"/>
    <lineage>
        <taxon>Eukaryota</taxon>
        <taxon>Viridiplantae</taxon>
        <taxon>Streptophyta</taxon>
        <taxon>Embryophyta</taxon>
        <taxon>Tracheophyta</taxon>
        <taxon>Spermatophyta</taxon>
        <taxon>Magnoliopsida</taxon>
        <taxon>eudicotyledons</taxon>
        <taxon>Gunneridae</taxon>
        <taxon>Pentapetalae</taxon>
        <taxon>Caryophyllales</taxon>
        <taxon>Caryophyllaceae</taxon>
        <taxon>Caryophylleae</taxon>
        <taxon>Saponaria</taxon>
    </lineage>
</organism>
<sequence>MENCEFIALSNILDSKEAYHITATHLNGLIKQQNYANLFLKIIGEQLGSIHGKLDRIISLLNNKTINNHENCASSSAIVSAPLIASLQKPPEIKNFITTAKHEWEEKVLAQAQVNKQVQDLLLEQMKNLSLKTLDDSMPHENHNSSGNDEINRLDTKWSQKPNQRFFYYSRPSPMDVLYEEQEFQMNNSYSGKCIYEWNIDGQTDNQIYNQVHRMLMYSTICKQNRNTDSVIARMITAGFTGQLKGWWDNYLSEAAKEGIYNSKTNENPPIENAVYILTVNIIEHFTGRFLSKSENVRTLLQNLRCKTLTDYRWYKDAFLCRVMELPESSSAHWKAKFIDGLPHLFAERVKTVLRDQSGSIPYDDYSYGRLIGACTEQGLKLCNEIKLNQQIKRQNLAERSQLGDFCEQFGMDMPPYPNKKRKAISTLEIDDNIKDKLYKLLLSSDREGTHSSSSDSPDNEIKNMDDDTYYSDSSSTACEPCLKEHRINVLDNNSWVELLKVVKDPEIRSKIIDQIGDETSSSNNRVIIPDNEPYSMTKVHSLLKTRQSNKIENLKSEIKQLKNEAKLRDVRIANLEMLNYSSPNPEIESIDNINETHNKTDSREKIGQDNTSTNHFLQAMDSFISQKWLVNITLKIDNFFIKEFTALIDSGADQNVIQEGLIPTQYFVKTSHGLSNAGGDKLQIDKCIPTAFLLVKDSLTKEILAIVKCVLKFQDDLYNQPFTIKSDCKAAKFMFLKDFKHDVSKQMFARWQAHLAPFDFKIIYKKGCLLEVVLTPLIEVVILPEEEEERVILLLNESDEKWDDKPWFLFDRYLKPHSYTMEVYKTPHYYEEILANNGCTFTHFSGANKEIYNFSKIIIGSIILIGDWGISPLAEKTLTLRGTLIKYNYWDYIQAFDKVFLYENDKRSHTWFIKFSSDVYNNDLPSWFLNWWSFYGTSANILPQILKDLFDEWQGMITYVIDPKEIIFSYHMRFFIEFSIPYIWRSCPITGYTSMLTKKFFCLKRKAFSKFWDTMIKKDKDGQLNCQPTIKLINETIQSLTQLKIKQIEDEKSRNKEKGKLLDFLDDDDEIDLDISESSDKDIIKAYMDALKKTLKARKEESDYINNFTNSRDKGSDSQDPDDDSQIEKIKAYLDID</sequence>
<evidence type="ECO:0000313" key="11">
    <source>
        <dbReference type="Proteomes" id="UP001443914"/>
    </source>
</evidence>
<proteinExistence type="predicted"/>
<keyword evidence="6" id="KW-0695">RNA-directed DNA polymerase</keyword>
<protein>
    <recommendedName>
        <fullName evidence="9">Peptidase A2 domain-containing protein</fullName>
    </recommendedName>
</protein>
<keyword evidence="5" id="KW-0378">Hydrolase</keyword>
<feature type="region of interest" description="Disordered" evidence="8">
    <location>
        <begin position="1107"/>
        <end position="1129"/>
    </location>
</feature>
<evidence type="ECO:0000256" key="6">
    <source>
        <dbReference type="ARBA" id="ARBA00022918"/>
    </source>
</evidence>
<evidence type="ECO:0000256" key="1">
    <source>
        <dbReference type="ARBA" id="ARBA00022679"/>
    </source>
</evidence>
<keyword evidence="1" id="KW-0808">Transferase</keyword>
<reference evidence="10" key="1">
    <citation type="submission" date="2024-03" db="EMBL/GenBank/DDBJ databases">
        <title>WGS assembly of Saponaria officinalis var. Norfolk2.</title>
        <authorList>
            <person name="Jenkins J."/>
            <person name="Shu S."/>
            <person name="Grimwood J."/>
            <person name="Barry K."/>
            <person name="Goodstein D."/>
            <person name="Schmutz J."/>
            <person name="Leebens-Mack J."/>
            <person name="Osbourn A."/>
        </authorList>
    </citation>
    <scope>NUCLEOTIDE SEQUENCE [LARGE SCALE GENOMIC DNA]</scope>
    <source>
        <strain evidence="10">JIC</strain>
    </source>
</reference>
<accession>A0AAW1LYJ7</accession>
<name>A0AAW1LYJ7_SAPOF</name>
<dbReference type="Pfam" id="PF00077">
    <property type="entry name" value="RVP"/>
    <property type="match status" value="1"/>
</dbReference>
<dbReference type="GO" id="GO:0003964">
    <property type="term" value="F:RNA-directed DNA polymerase activity"/>
    <property type="evidence" value="ECO:0007669"/>
    <property type="project" value="UniProtKB-KW"/>
</dbReference>
<dbReference type="Pfam" id="PF24925">
    <property type="entry name" value="DUF7746"/>
    <property type="match status" value="1"/>
</dbReference>